<dbReference type="InterPro" id="IPR011990">
    <property type="entry name" value="TPR-like_helical_dom_sf"/>
</dbReference>
<evidence type="ECO:0008006" key="3">
    <source>
        <dbReference type="Google" id="ProtNLM"/>
    </source>
</evidence>
<dbReference type="InParanoid" id="A0A151ZFT9"/>
<reference evidence="1 2" key="1">
    <citation type="submission" date="2015-12" db="EMBL/GenBank/DDBJ databases">
        <title>Dictyostelia acquired genes for synthesis and detection of signals that induce cell-type specialization by lateral gene transfer from prokaryotes.</title>
        <authorList>
            <person name="Gloeckner G."/>
            <person name="Schaap P."/>
        </authorList>
    </citation>
    <scope>NUCLEOTIDE SEQUENCE [LARGE SCALE GENOMIC DNA]</scope>
    <source>
        <strain evidence="1 2">TK</strain>
    </source>
</reference>
<dbReference type="SUPFAM" id="SSF52540">
    <property type="entry name" value="P-loop containing nucleoside triphosphate hydrolases"/>
    <property type="match status" value="1"/>
</dbReference>
<name>A0A151ZFT9_TIELA</name>
<dbReference type="AlphaFoldDB" id="A0A151ZFT9"/>
<comment type="caution">
    <text evidence="1">The sequence shown here is derived from an EMBL/GenBank/DDBJ whole genome shotgun (WGS) entry which is preliminary data.</text>
</comment>
<dbReference type="OrthoDB" id="771227at2759"/>
<dbReference type="Proteomes" id="UP000076078">
    <property type="component" value="Unassembled WGS sequence"/>
</dbReference>
<accession>A0A151ZFT9</accession>
<organism evidence="1 2">
    <name type="scientific">Tieghemostelium lacteum</name>
    <name type="common">Slime mold</name>
    <name type="synonym">Dictyostelium lacteum</name>
    <dbReference type="NCBI Taxonomy" id="361077"/>
    <lineage>
        <taxon>Eukaryota</taxon>
        <taxon>Amoebozoa</taxon>
        <taxon>Evosea</taxon>
        <taxon>Eumycetozoa</taxon>
        <taxon>Dictyostelia</taxon>
        <taxon>Dictyosteliales</taxon>
        <taxon>Raperosteliaceae</taxon>
        <taxon>Tieghemostelium</taxon>
    </lineage>
</organism>
<dbReference type="Gene3D" id="1.25.40.10">
    <property type="entry name" value="Tetratricopeptide repeat domain"/>
    <property type="match status" value="1"/>
</dbReference>
<proteinExistence type="predicted"/>
<keyword evidence="2" id="KW-1185">Reference proteome</keyword>
<protein>
    <recommendedName>
        <fullName evidence="3">NB-ARC domain-containing protein</fullName>
    </recommendedName>
</protein>
<dbReference type="InterPro" id="IPR027417">
    <property type="entry name" value="P-loop_NTPase"/>
</dbReference>
<sequence length="605" mass="69446">MKLYSQPSKTFISRENEIKSIRDTLEKENVVLVNGDEGVGKSQLVSAYCKEYDSDYDFIFYIRDVIYTNDYITVFLAQLFDHVVPLPITEYLDLLDNSPEMKWLIVFDDLGNLSRTMIDNFPLKINHKVSGNCHAIFIDHTVNPLIQLQNDPVPTLTVKPLPDNQVLVLLKSLGLSECKESDLKLIVSLCHGNVRLVEVFSNYLVSTGMVNPETNLTAFLSNLPKNLSAKETLKLILKQILVYFKRNVNFPSELFNCLIYFDEFNIKYEWLEFIRTNNILETAYTVNHMNTFVSLLLEYKISKNDFSTMSIKIDKGILRVFRELDEGSLKNQNIALHAMIMIEEHLDNVSKNDVSRHLFKLLNNHANLFDLDAELVTSGYLAMSDVFTEIHSNDKGSISLCKEALELVGKREDPFYNQKARLYLRIGMSYTIDTNQDLDKALENIEEANRLFKLSPQELNDFHEVNLFLGLIELYKGNYQDAIPFLTTSIEQSDQNGVNETKMKAQYNIGICLQQLNGKENLDKSIEYFNESLIESMAQFGPSDEQTQQCLKAIAISYGALNNNQKSKDFTNQYLKSLQTEEKLSKAEIREETELIAEEISKLIN</sequence>
<dbReference type="Gene3D" id="3.40.50.300">
    <property type="entry name" value="P-loop containing nucleotide triphosphate hydrolases"/>
    <property type="match status" value="1"/>
</dbReference>
<evidence type="ECO:0000313" key="1">
    <source>
        <dbReference type="EMBL" id="KYQ92795.1"/>
    </source>
</evidence>
<gene>
    <name evidence="1" type="ORF">DLAC_05377</name>
</gene>
<evidence type="ECO:0000313" key="2">
    <source>
        <dbReference type="Proteomes" id="UP000076078"/>
    </source>
</evidence>
<dbReference type="STRING" id="361077.A0A151ZFT9"/>
<dbReference type="SUPFAM" id="SSF48452">
    <property type="entry name" value="TPR-like"/>
    <property type="match status" value="1"/>
</dbReference>
<dbReference type="EMBL" id="LODT01000028">
    <property type="protein sequence ID" value="KYQ92795.1"/>
    <property type="molecule type" value="Genomic_DNA"/>
</dbReference>